<feature type="region of interest" description="Disordered" evidence="1">
    <location>
        <begin position="247"/>
        <end position="303"/>
    </location>
</feature>
<dbReference type="AlphaFoldDB" id="A0A9P8IBU5"/>
<protein>
    <recommendedName>
        <fullName evidence="2">HNH nuclease domain-containing protein</fullName>
    </recommendedName>
</protein>
<sequence length="332" mass="37310">MEDAPSLTTRDSTLPGKVAKARDRECVITGRSIDYCEVAHIVPYSMGKSQARADIEFWAVLRMFWGNEATKELQDLIFGPPDQGNSNSKTLVNRLYNVMIMWPDAHALWADGCFALEPHPDDDPSDERTQRAVVHWVYPHESSRLEPGVFAPINLTDQLPPLSTILSGDGRWVGLPDGRTNPPTFIQDGHVITFHTDDPIARPLPSRELLRLQYSLIRVLRMAGRAGWDMREMNDSDRDIDSVFADGDRRSRLSGGSARAPGLLANEPLHRDDEGRLAPATDVDRPPRHPASPSTAEPITLANARQRFFRRITKRIKDFAPRIHRKTATKAQ</sequence>
<reference evidence="3" key="1">
    <citation type="submission" date="2021-03" db="EMBL/GenBank/DDBJ databases">
        <title>Comparative genomics and phylogenomic investigation of the class Geoglossomycetes provide insights into ecological specialization and systematics.</title>
        <authorList>
            <person name="Melie T."/>
            <person name="Pirro S."/>
            <person name="Miller A.N."/>
            <person name="Quandt A."/>
        </authorList>
    </citation>
    <scope>NUCLEOTIDE SEQUENCE</scope>
    <source>
        <strain evidence="3">GBOQ0MN5Z8</strain>
    </source>
</reference>
<gene>
    <name evidence="3" type="ORF">FGG08_001097</name>
</gene>
<feature type="compositionally biased region" description="Basic and acidic residues" evidence="1">
    <location>
        <begin position="268"/>
        <end position="287"/>
    </location>
</feature>
<dbReference type="Pfam" id="PF13391">
    <property type="entry name" value="HNH_2"/>
    <property type="match status" value="1"/>
</dbReference>
<evidence type="ECO:0000259" key="2">
    <source>
        <dbReference type="Pfam" id="PF13391"/>
    </source>
</evidence>
<accession>A0A9P8IBU5</accession>
<evidence type="ECO:0000256" key="1">
    <source>
        <dbReference type="SAM" id="MobiDB-lite"/>
    </source>
</evidence>
<dbReference type="Proteomes" id="UP000698800">
    <property type="component" value="Unassembled WGS sequence"/>
</dbReference>
<keyword evidence="4" id="KW-1185">Reference proteome</keyword>
<evidence type="ECO:0000313" key="4">
    <source>
        <dbReference type="Proteomes" id="UP000698800"/>
    </source>
</evidence>
<proteinExistence type="predicted"/>
<dbReference type="InterPro" id="IPR003615">
    <property type="entry name" value="HNH_nuc"/>
</dbReference>
<dbReference type="OrthoDB" id="5416097at2759"/>
<feature type="domain" description="HNH nuclease" evidence="2">
    <location>
        <begin position="26"/>
        <end position="116"/>
    </location>
</feature>
<name>A0A9P8IBU5_9PEZI</name>
<dbReference type="EMBL" id="JAGHQL010000014">
    <property type="protein sequence ID" value="KAH0544730.1"/>
    <property type="molecule type" value="Genomic_DNA"/>
</dbReference>
<comment type="caution">
    <text evidence="3">The sequence shown here is derived from an EMBL/GenBank/DDBJ whole genome shotgun (WGS) entry which is preliminary data.</text>
</comment>
<evidence type="ECO:0000313" key="3">
    <source>
        <dbReference type="EMBL" id="KAH0544730.1"/>
    </source>
</evidence>
<organism evidence="3 4">
    <name type="scientific">Glutinoglossum americanum</name>
    <dbReference type="NCBI Taxonomy" id="1670608"/>
    <lineage>
        <taxon>Eukaryota</taxon>
        <taxon>Fungi</taxon>
        <taxon>Dikarya</taxon>
        <taxon>Ascomycota</taxon>
        <taxon>Pezizomycotina</taxon>
        <taxon>Geoglossomycetes</taxon>
        <taxon>Geoglossales</taxon>
        <taxon>Geoglossaceae</taxon>
        <taxon>Glutinoglossum</taxon>
    </lineage>
</organism>